<evidence type="ECO:0000256" key="5">
    <source>
        <dbReference type="ARBA" id="ARBA00022840"/>
    </source>
</evidence>
<dbReference type="InterPro" id="IPR005748">
    <property type="entry name" value="DNA_mismatch_repair_MutS"/>
</dbReference>
<dbReference type="Pfam" id="PF05190">
    <property type="entry name" value="MutS_IV"/>
    <property type="match status" value="1"/>
</dbReference>
<organism evidence="14 15">
    <name type="scientific">Natronospirillum operosum</name>
    <dbReference type="NCBI Taxonomy" id="2759953"/>
    <lineage>
        <taxon>Bacteria</taxon>
        <taxon>Pseudomonadati</taxon>
        <taxon>Pseudomonadota</taxon>
        <taxon>Gammaproteobacteria</taxon>
        <taxon>Oceanospirillales</taxon>
        <taxon>Natronospirillaceae</taxon>
        <taxon>Natronospirillum</taxon>
    </lineage>
</organism>
<dbReference type="GO" id="GO:0006298">
    <property type="term" value="P:mismatch repair"/>
    <property type="evidence" value="ECO:0007669"/>
    <property type="project" value="UniProtKB-UniRule"/>
</dbReference>
<dbReference type="InterPro" id="IPR007695">
    <property type="entry name" value="DNA_mismatch_repair_MutS-lik_N"/>
</dbReference>
<dbReference type="Gene3D" id="6.10.140.430">
    <property type="match status" value="1"/>
</dbReference>
<accession>A0A4Z0W962</accession>
<dbReference type="Gene3D" id="1.10.1420.10">
    <property type="match status" value="2"/>
</dbReference>
<keyword evidence="5 9" id="KW-0067">ATP-binding</keyword>
<feature type="region of interest" description="Disordered" evidence="12">
    <location>
        <begin position="795"/>
        <end position="817"/>
    </location>
</feature>
<feature type="binding site" evidence="9">
    <location>
        <begin position="611"/>
        <end position="618"/>
    </location>
    <ligand>
        <name>ATP</name>
        <dbReference type="ChEBI" id="CHEBI:30616"/>
    </ligand>
</feature>
<dbReference type="Gene3D" id="3.40.1170.10">
    <property type="entry name" value="DNA repair protein MutS, domain I"/>
    <property type="match status" value="1"/>
</dbReference>
<evidence type="ECO:0000259" key="13">
    <source>
        <dbReference type="PROSITE" id="PS00486"/>
    </source>
</evidence>
<dbReference type="FunFam" id="1.10.1420.10:FF:000002">
    <property type="entry name" value="DNA mismatch repair protein MutS"/>
    <property type="match status" value="1"/>
</dbReference>
<dbReference type="EMBL" id="SRMF01000001">
    <property type="protein sequence ID" value="TGG95149.1"/>
    <property type="molecule type" value="Genomic_DNA"/>
</dbReference>
<dbReference type="SMART" id="SM00534">
    <property type="entry name" value="MUTSac"/>
    <property type="match status" value="1"/>
</dbReference>
<dbReference type="PROSITE" id="PS00486">
    <property type="entry name" value="DNA_MISMATCH_REPAIR_2"/>
    <property type="match status" value="1"/>
</dbReference>
<proteinExistence type="inferred from homology"/>
<dbReference type="AlphaFoldDB" id="A0A4Z0W962"/>
<dbReference type="Gene3D" id="3.30.420.110">
    <property type="entry name" value="MutS, connector domain"/>
    <property type="match status" value="1"/>
</dbReference>
<keyword evidence="6 9" id="KW-0238">DNA-binding</keyword>
<keyword evidence="11" id="KW-0175">Coiled coil</keyword>
<dbReference type="RefSeq" id="WP_135480583.1">
    <property type="nucleotide sequence ID" value="NZ_SRMF01000001.1"/>
</dbReference>
<dbReference type="Pfam" id="PF05188">
    <property type="entry name" value="MutS_II"/>
    <property type="match status" value="1"/>
</dbReference>
<dbReference type="InterPro" id="IPR007861">
    <property type="entry name" value="DNA_mismatch_repair_MutS_clamp"/>
</dbReference>
<dbReference type="SUPFAM" id="SSF55271">
    <property type="entry name" value="DNA repair protein MutS, domain I"/>
    <property type="match status" value="1"/>
</dbReference>
<dbReference type="GO" id="GO:0030983">
    <property type="term" value="F:mismatched DNA binding"/>
    <property type="evidence" value="ECO:0007669"/>
    <property type="project" value="InterPro"/>
</dbReference>
<keyword evidence="15" id="KW-1185">Reference proteome</keyword>
<dbReference type="PIRSF" id="PIRSF037677">
    <property type="entry name" value="DNA_mis_repair_Msh6"/>
    <property type="match status" value="1"/>
</dbReference>
<dbReference type="NCBIfam" id="NF003810">
    <property type="entry name" value="PRK05399.1"/>
    <property type="match status" value="1"/>
</dbReference>
<dbReference type="FunFam" id="3.40.1170.10:FF:000001">
    <property type="entry name" value="DNA mismatch repair protein MutS"/>
    <property type="match status" value="1"/>
</dbReference>
<evidence type="ECO:0000256" key="8">
    <source>
        <dbReference type="ARBA" id="ARBA00024647"/>
    </source>
</evidence>
<dbReference type="InterPro" id="IPR036187">
    <property type="entry name" value="DNA_mismatch_repair_MutS_sf"/>
</dbReference>
<dbReference type="InterPro" id="IPR007860">
    <property type="entry name" value="DNA_mmatch_repair_MutS_con_dom"/>
</dbReference>
<dbReference type="InterPro" id="IPR027417">
    <property type="entry name" value="P-loop_NTPase"/>
</dbReference>
<dbReference type="InterPro" id="IPR000432">
    <property type="entry name" value="DNA_mismatch_repair_MutS_C"/>
</dbReference>
<name>A0A4Z0W962_9GAMM</name>
<evidence type="ECO:0000256" key="2">
    <source>
        <dbReference type="ARBA" id="ARBA00021982"/>
    </source>
</evidence>
<dbReference type="Proteomes" id="UP000297475">
    <property type="component" value="Unassembled WGS sequence"/>
</dbReference>
<evidence type="ECO:0000313" key="14">
    <source>
        <dbReference type="EMBL" id="TGG95149.1"/>
    </source>
</evidence>
<feature type="domain" description="DNA mismatch repair proteins mutS family" evidence="13">
    <location>
        <begin position="685"/>
        <end position="701"/>
    </location>
</feature>
<evidence type="ECO:0000256" key="12">
    <source>
        <dbReference type="SAM" id="MobiDB-lite"/>
    </source>
</evidence>
<dbReference type="Pfam" id="PF05192">
    <property type="entry name" value="MutS_III"/>
    <property type="match status" value="1"/>
</dbReference>
<evidence type="ECO:0000256" key="10">
    <source>
        <dbReference type="RuleBase" id="RU003756"/>
    </source>
</evidence>
<keyword evidence="4 9" id="KW-0227">DNA damage</keyword>
<evidence type="ECO:0000256" key="3">
    <source>
        <dbReference type="ARBA" id="ARBA00022741"/>
    </source>
</evidence>
<dbReference type="InterPro" id="IPR045076">
    <property type="entry name" value="MutS"/>
</dbReference>
<evidence type="ECO:0000256" key="6">
    <source>
        <dbReference type="ARBA" id="ARBA00023125"/>
    </source>
</evidence>
<dbReference type="GO" id="GO:0140664">
    <property type="term" value="F:ATP-dependent DNA damage sensor activity"/>
    <property type="evidence" value="ECO:0007669"/>
    <property type="project" value="InterPro"/>
</dbReference>
<dbReference type="CDD" id="cd03284">
    <property type="entry name" value="ABC_MutS1"/>
    <property type="match status" value="1"/>
</dbReference>
<evidence type="ECO:0000256" key="11">
    <source>
        <dbReference type="SAM" id="Coils"/>
    </source>
</evidence>
<reference evidence="14 15" key="1">
    <citation type="submission" date="2019-04" db="EMBL/GenBank/DDBJ databases">
        <title>Natronospirillum operosus gen. nov., sp. nov., a haloalkaliphilic satellite isolated from decaying biomass of laboratory culture of cyanobacterium Geitlerinema sp. and proposal of Natronospirillaceae fam. nov. and Saccharospirillaceae fam. nov.</title>
        <authorList>
            <person name="Kevbrin V."/>
            <person name="Boltyanskaya Y."/>
            <person name="Koziaeva V."/>
            <person name="Grouzdev D.S."/>
            <person name="Park M."/>
            <person name="Cho J."/>
        </authorList>
    </citation>
    <scope>NUCLEOTIDE SEQUENCE [LARGE SCALE GENOMIC DNA]</scope>
    <source>
        <strain evidence="14 15">G-116</strain>
    </source>
</reference>
<evidence type="ECO:0000256" key="1">
    <source>
        <dbReference type="ARBA" id="ARBA00006271"/>
    </source>
</evidence>
<dbReference type="Pfam" id="PF01624">
    <property type="entry name" value="MutS_I"/>
    <property type="match status" value="1"/>
</dbReference>
<gene>
    <name evidence="9 14" type="primary">mutS</name>
    <name evidence="14" type="ORF">E4656_01600</name>
</gene>
<feature type="coiled-coil region" evidence="11">
    <location>
        <begin position="515"/>
        <end position="549"/>
    </location>
</feature>
<dbReference type="PANTHER" id="PTHR11361:SF34">
    <property type="entry name" value="DNA MISMATCH REPAIR PROTEIN MSH1, MITOCHONDRIAL"/>
    <property type="match status" value="1"/>
</dbReference>
<dbReference type="InterPro" id="IPR016151">
    <property type="entry name" value="DNA_mismatch_repair_MutS_N"/>
</dbReference>
<comment type="caution">
    <text evidence="14">The sequence shown here is derived from an EMBL/GenBank/DDBJ whole genome shotgun (WGS) entry which is preliminary data.</text>
</comment>
<dbReference type="GO" id="GO:0005524">
    <property type="term" value="F:ATP binding"/>
    <property type="evidence" value="ECO:0007669"/>
    <property type="project" value="UniProtKB-UniRule"/>
</dbReference>
<dbReference type="InterPro" id="IPR036678">
    <property type="entry name" value="MutS_con_dom_sf"/>
</dbReference>
<evidence type="ECO:0000256" key="9">
    <source>
        <dbReference type="HAMAP-Rule" id="MF_00096"/>
    </source>
</evidence>
<dbReference type="OrthoDB" id="9802448at2"/>
<dbReference type="Pfam" id="PF00488">
    <property type="entry name" value="MutS_V"/>
    <property type="match status" value="1"/>
</dbReference>
<dbReference type="NCBIfam" id="TIGR01070">
    <property type="entry name" value="mutS1"/>
    <property type="match status" value="1"/>
</dbReference>
<evidence type="ECO:0000256" key="4">
    <source>
        <dbReference type="ARBA" id="ARBA00022763"/>
    </source>
</evidence>
<evidence type="ECO:0000313" key="15">
    <source>
        <dbReference type="Proteomes" id="UP000297475"/>
    </source>
</evidence>
<comment type="similarity">
    <text evidence="1 9 10">Belongs to the DNA mismatch repair MutS family.</text>
</comment>
<dbReference type="HAMAP" id="MF_00096">
    <property type="entry name" value="MutS"/>
    <property type="match status" value="1"/>
</dbReference>
<protein>
    <recommendedName>
        <fullName evidence="2 9">DNA mismatch repair protein MutS</fullName>
    </recommendedName>
</protein>
<dbReference type="GO" id="GO:0003684">
    <property type="term" value="F:damaged DNA binding"/>
    <property type="evidence" value="ECO:0007669"/>
    <property type="project" value="UniProtKB-UniRule"/>
</dbReference>
<dbReference type="InterPro" id="IPR017261">
    <property type="entry name" value="DNA_mismatch_repair_MutS/MSH"/>
</dbReference>
<dbReference type="SUPFAM" id="SSF48334">
    <property type="entry name" value="DNA repair protein MutS, domain III"/>
    <property type="match status" value="1"/>
</dbReference>
<dbReference type="FunFam" id="3.40.50.300:FF:000870">
    <property type="entry name" value="MutS protein homolog 4"/>
    <property type="match status" value="1"/>
</dbReference>
<dbReference type="GO" id="GO:0005829">
    <property type="term" value="C:cytosol"/>
    <property type="evidence" value="ECO:0007669"/>
    <property type="project" value="TreeGrafter"/>
</dbReference>
<dbReference type="SUPFAM" id="SSF52540">
    <property type="entry name" value="P-loop containing nucleoside triphosphate hydrolases"/>
    <property type="match status" value="1"/>
</dbReference>
<dbReference type="Gene3D" id="3.40.50.300">
    <property type="entry name" value="P-loop containing nucleotide triphosphate hydrolases"/>
    <property type="match status" value="1"/>
</dbReference>
<dbReference type="SUPFAM" id="SSF53150">
    <property type="entry name" value="DNA repair protein MutS, domain II"/>
    <property type="match status" value="1"/>
</dbReference>
<keyword evidence="7 9" id="KW-0234">DNA repair</keyword>
<sequence length="854" mass="94951">MTTKEHTPMMQQYLGIKAQHPDDLLFYRMGDFYELFFEDAREAARLLDITLTARGQSGGKPIPMAGIPYHACEGYIARLVRLGRSIAICEQTSDPAASKGPVDREVVRVITPGTLTDEAFLPDGQDNLLVAVAGGEPLGLSWLELSTGHYGVLELANESSLQAELQRLRPAEILVDEQAEWATQLSEFGAVRTRPPWHFDHDTCRRLLQEHFGTRDLKGFGIDEMPSAINAAGALLEYARDTQRSDLRHLRRITTELPDDAIALDAASRRNLELDINLHGGEDFTLNAVLNDTTTPMGRRLLRRWLNRPLRDQALLNERLNFNDALRAELAADELYDQLRPVGDLERILGRVSLRSARPRDLTRLRETLHQIPEIRSTLAGLDRALARHLHEQMQPFPDLCAELDRALEENPPVVLRDGGVIREGYNAELDELRALSQGAGDLLTQVEAREREQTGLSTLKVGYNRVHGFYIEVSKAQSDGVPAHYIRRQTLKNAERYIIDELKEYEDRVLSSKSRALAMEKRLYEDLLDQLNAELSGLQQTASALAETDVLCCLTRQADHFDWTRPQLSPEPVLDIRSGRHPVVESVSEHPFVPNDLTLNDDQRMWVVTGPNMGGKSTFMRQNALIAILAHIGSFVPAAEAVVGDLDRIFTRMGSSDDIAGGRSTFMVEMTETANILNNSTRHSLVLMDEVGRGTSTFDGLSIAWAAAEHIARQNQALCLFATHYFELTALADREVGVGNLHLNATEHEDHIVFLHQVLAGPASQSYGIQVAQLAGVPASVLAEARQKLQGLEEQSIKGNQAAPSPGKAGGPQQGDLFVAAPSPVEVALKKLALDDMTPREAQQWLYEWQSRL</sequence>
<dbReference type="SMART" id="SM00533">
    <property type="entry name" value="MUTSd"/>
    <property type="match status" value="1"/>
</dbReference>
<dbReference type="InterPro" id="IPR007696">
    <property type="entry name" value="DNA_mismatch_repair_MutS_core"/>
</dbReference>
<evidence type="ECO:0000256" key="7">
    <source>
        <dbReference type="ARBA" id="ARBA00023204"/>
    </source>
</evidence>
<keyword evidence="3 9" id="KW-0547">Nucleotide-binding</keyword>
<comment type="function">
    <text evidence="8 9">This protein is involved in the repair of mismatches in DNA. It is possible that it carries out the mismatch recognition step. This protein has a weak ATPase activity.</text>
</comment>
<dbReference type="PANTHER" id="PTHR11361">
    <property type="entry name" value="DNA MISMATCH REPAIR PROTEIN MUTS FAMILY MEMBER"/>
    <property type="match status" value="1"/>
</dbReference>